<dbReference type="CDD" id="cd16936">
    <property type="entry name" value="HATPase_RsbW-like"/>
    <property type="match status" value="1"/>
</dbReference>
<dbReference type="InterPro" id="IPR013656">
    <property type="entry name" value="PAS_4"/>
</dbReference>
<dbReference type="Pfam" id="PF07228">
    <property type="entry name" value="SpoIIE"/>
    <property type="match status" value="1"/>
</dbReference>
<dbReference type="InterPro" id="IPR029016">
    <property type="entry name" value="GAF-like_dom_sf"/>
</dbReference>
<evidence type="ECO:0000313" key="4">
    <source>
        <dbReference type="Proteomes" id="UP000509418"/>
    </source>
</evidence>
<dbReference type="GO" id="GO:0016791">
    <property type="term" value="F:phosphatase activity"/>
    <property type="evidence" value="ECO:0007669"/>
    <property type="project" value="TreeGrafter"/>
</dbReference>
<dbReference type="FunFam" id="3.60.40.10:FF:000031">
    <property type="entry name" value="PAS sensor protein"/>
    <property type="match status" value="1"/>
</dbReference>
<sequence length="807" mass="87158">MRTMTRFRGTTGLTENPLAEVQIPAAIADESGILTGWSEGARRLLGYDGEEVLGLRACVLLASGDPDQPWPFQAGRQSWKGKVVLRHRDGHRVPGDLVANRRVRAWGPEWLLVRARVHHVEDASSLVGWGFNQMPALLGIFDADLRLVAANADMQRALGLTNDQMQGLRASECNPEPVTEDLERVMRQVLHDGERQDVEIIASAPSEAREHAWSIALGPLRDAAGRIRGVCFVARDTAREHEARERLLLLNEASSRIGTSLNTTRVAQQLVDVAVPRFADHASVDLFVGIEAGNEPPERPGGKPVTLRRAALRSVLQGAPESGVAAGELATYPAYSAAAECLAAGRPVIVELTDEVVAPWEAHDRARADRLRAAGVHSALLAPMQARGRTLGFAAFLRHRRQDPFEEEDLLLAQEITAHAAVCLDNARRYTREHSTAETLQRSLLPLRLPDQSAIEIASRYRPAGSPAGVGGDWFDAVPLSGARVALVIGDVVGHGIEASVAMARLRTAMRTLADIDLPPEELLTHLDDVVIPLTAEGNGAAAGTQITGGMAATCLYAVYDPVSRRCTFARAGHPLPVVKRPEGTADVLEIPVGPPLGLGGLPFEAAEVELPEGSIVALYTDGLVQARGGDPDAGLAALRRVLEGPVDSLEAACDAILAELLSESPDDDVALLLVRTRALGADRVAVWDVPNDPAVVSRMRKKASEQLNVWGLEDSAFVTELVVSELVTNAIRYGEPPIQFRLIHDHPSLICEVSDASSTSPHLRRARVFDEGGRGLLLVAQFAQRWGTRHTRQGKTIWAEQDLTHE</sequence>
<dbReference type="Gene3D" id="3.30.450.40">
    <property type="match status" value="1"/>
</dbReference>
<feature type="domain" description="PAS" evidence="2">
    <location>
        <begin position="27"/>
        <end position="54"/>
    </location>
</feature>
<dbReference type="SUPFAM" id="SSF81606">
    <property type="entry name" value="PP2C-like"/>
    <property type="match status" value="1"/>
</dbReference>
<dbReference type="InterPro" id="IPR000014">
    <property type="entry name" value="PAS"/>
</dbReference>
<dbReference type="InterPro" id="IPR052016">
    <property type="entry name" value="Bact_Sigma-Reg"/>
</dbReference>
<dbReference type="PANTHER" id="PTHR43156">
    <property type="entry name" value="STAGE II SPORULATION PROTEIN E-RELATED"/>
    <property type="match status" value="1"/>
</dbReference>
<dbReference type="EMBL" id="CP056041">
    <property type="protein sequence ID" value="QKZ17147.1"/>
    <property type="molecule type" value="Genomic_DNA"/>
</dbReference>
<dbReference type="InterPro" id="IPR001932">
    <property type="entry name" value="PPM-type_phosphatase-like_dom"/>
</dbReference>
<dbReference type="Pfam" id="PF13426">
    <property type="entry name" value="PAS_9"/>
    <property type="match status" value="1"/>
</dbReference>
<dbReference type="InterPro" id="IPR003018">
    <property type="entry name" value="GAF"/>
</dbReference>
<dbReference type="Proteomes" id="UP000509418">
    <property type="component" value="Chromosome"/>
</dbReference>
<dbReference type="InterPro" id="IPR036457">
    <property type="entry name" value="PPM-type-like_dom_sf"/>
</dbReference>
<dbReference type="SUPFAM" id="SSF55874">
    <property type="entry name" value="ATPase domain of HSP90 chaperone/DNA topoisomerase II/histidine kinase"/>
    <property type="match status" value="1"/>
</dbReference>
<dbReference type="InterPro" id="IPR036890">
    <property type="entry name" value="HATPase_C_sf"/>
</dbReference>
<reference evidence="3 4" key="1">
    <citation type="submission" date="2020-06" db="EMBL/GenBank/DDBJ databases">
        <title>Genome mining for natural products.</title>
        <authorList>
            <person name="Zhang B."/>
            <person name="Shi J."/>
            <person name="Ge H."/>
        </authorList>
    </citation>
    <scope>NUCLEOTIDE SEQUENCE [LARGE SCALE GENOMIC DNA]</scope>
    <source>
        <strain evidence="3 4">NA02069</strain>
    </source>
</reference>
<evidence type="ECO:0000313" key="3">
    <source>
        <dbReference type="EMBL" id="QKZ17147.1"/>
    </source>
</evidence>
<dbReference type="Pfam" id="PF13581">
    <property type="entry name" value="HATPase_c_2"/>
    <property type="match status" value="1"/>
</dbReference>
<organism evidence="3 4">
    <name type="scientific">Streptomyces chartreusis</name>
    <dbReference type="NCBI Taxonomy" id="1969"/>
    <lineage>
        <taxon>Bacteria</taxon>
        <taxon>Bacillati</taxon>
        <taxon>Actinomycetota</taxon>
        <taxon>Actinomycetes</taxon>
        <taxon>Kitasatosporales</taxon>
        <taxon>Streptomycetaceae</taxon>
        <taxon>Streptomyces</taxon>
    </lineage>
</organism>
<name>A0A7H8T0V3_STRCX</name>
<dbReference type="Gene3D" id="3.30.565.10">
    <property type="entry name" value="Histidine kinase-like ATPase, C-terminal domain"/>
    <property type="match status" value="1"/>
</dbReference>
<dbReference type="InterPro" id="IPR035965">
    <property type="entry name" value="PAS-like_dom_sf"/>
</dbReference>
<dbReference type="SUPFAM" id="SSF55781">
    <property type="entry name" value="GAF domain-like"/>
    <property type="match status" value="1"/>
</dbReference>
<keyword evidence="4" id="KW-1185">Reference proteome</keyword>
<dbReference type="CDD" id="cd00130">
    <property type="entry name" value="PAS"/>
    <property type="match status" value="2"/>
</dbReference>
<keyword evidence="1" id="KW-0378">Hydrolase</keyword>
<dbReference type="Gene3D" id="3.30.450.20">
    <property type="entry name" value="PAS domain"/>
    <property type="match status" value="2"/>
</dbReference>
<dbReference type="SUPFAM" id="SSF55785">
    <property type="entry name" value="PYP-like sensor domain (PAS domain)"/>
    <property type="match status" value="2"/>
</dbReference>
<dbReference type="NCBIfam" id="TIGR00229">
    <property type="entry name" value="sensory_box"/>
    <property type="match status" value="1"/>
</dbReference>
<dbReference type="FunFam" id="3.30.450.40:FF:000035">
    <property type="entry name" value="PAS sensor protein"/>
    <property type="match status" value="1"/>
</dbReference>
<dbReference type="SMART" id="SM00331">
    <property type="entry name" value="PP2C_SIG"/>
    <property type="match status" value="1"/>
</dbReference>
<protein>
    <submittedName>
        <fullName evidence="3">SpoIIE family protein phosphatase</fullName>
    </submittedName>
</protein>
<proteinExistence type="predicted"/>
<dbReference type="AlphaFoldDB" id="A0A7H8T0V3"/>
<dbReference type="Pfam" id="PF01590">
    <property type="entry name" value="GAF"/>
    <property type="match status" value="1"/>
</dbReference>
<accession>A0A7H8T0V3</accession>
<dbReference type="PROSITE" id="PS50112">
    <property type="entry name" value="PAS"/>
    <property type="match status" value="1"/>
</dbReference>
<dbReference type="Pfam" id="PF08448">
    <property type="entry name" value="PAS_4"/>
    <property type="match status" value="1"/>
</dbReference>
<dbReference type="SMART" id="SM00065">
    <property type="entry name" value="GAF"/>
    <property type="match status" value="1"/>
</dbReference>
<dbReference type="SMART" id="SM00091">
    <property type="entry name" value="PAS"/>
    <property type="match status" value="2"/>
</dbReference>
<gene>
    <name evidence="3" type="ORF">HUT05_07065</name>
</gene>
<evidence type="ECO:0000259" key="2">
    <source>
        <dbReference type="PROSITE" id="PS50112"/>
    </source>
</evidence>
<dbReference type="FunFam" id="3.30.565.10:FF:000028">
    <property type="entry name" value="PAS sensor protein"/>
    <property type="match status" value="1"/>
</dbReference>
<dbReference type="Gene3D" id="3.60.40.10">
    <property type="entry name" value="PPM-type phosphatase domain"/>
    <property type="match status" value="1"/>
</dbReference>
<evidence type="ECO:0000256" key="1">
    <source>
        <dbReference type="ARBA" id="ARBA00022801"/>
    </source>
</evidence>
<dbReference type="PANTHER" id="PTHR43156:SF2">
    <property type="entry name" value="STAGE II SPORULATION PROTEIN E"/>
    <property type="match status" value="1"/>
</dbReference>
<dbReference type="InterPro" id="IPR003594">
    <property type="entry name" value="HATPase_dom"/>
</dbReference>